<dbReference type="InterPro" id="IPR025961">
    <property type="entry name" value="Metal_resist"/>
</dbReference>
<gene>
    <name evidence="1" type="ORF">LCGC14_1918690</name>
</gene>
<proteinExistence type="predicted"/>
<dbReference type="Pfam" id="PF13801">
    <property type="entry name" value="Metal_resist"/>
    <property type="match status" value="1"/>
</dbReference>
<dbReference type="EMBL" id="LAZR01020396">
    <property type="protein sequence ID" value="KKL89039.1"/>
    <property type="molecule type" value="Genomic_DNA"/>
</dbReference>
<reference evidence="1" key="1">
    <citation type="journal article" date="2015" name="Nature">
        <title>Complex archaea that bridge the gap between prokaryotes and eukaryotes.</title>
        <authorList>
            <person name="Spang A."/>
            <person name="Saw J.H."/>
            <person name="Jorgensen S.L."/>
            <person name="Zaremba-Niedzwiedzka K."/>
            <person name="Martijn J."/>
            <person name="Lind A.E."/>
            <person name="van Eijk R."/>
            <person name="Schleper C."/>
            <person name="Guy L."/>
            <person name="Ettema T.J."/>
        </authorList>
    </citation>
    <scope>NUCLEOTIDE SEQUENCE</scope>
</reference>
<evidence type="ECO:0000313" key="1">
    <source>
        <dbReference type="EMBL" id="KKL89039.1"/>
    </source>
</evidence>
<protein>
    <recommendedName>
        <fullName evidence="2">Zinc resistance-associated protein</fullName>
    </recommendedName>
</protein>
<comment type="caution">
    <text evidence="1">The sequence shown here is derived from an EMBL/GenBank/DDBJ whole genome shotgun (WGS) entry which is preliminary data.</text>
</comment>
<dbReference type="AlphaFoldDB" id="A0A0F9FR93"/>
<accession>A0A0F9FR93</accession>
<dbReference type="Gene3D" id="1.20.120.1490">
    <property type="match status" value="1"/>
</dbReference>
<organism evidence="1">
    <name type="scientific">marine sediment metagenome</name>
    <dbReference type="NCBI Taxonomy" id="412755"/>
    <lineage>
        <taxon>unclassified sequences</taxon>
        <taxon>metagenomes</taxon>
        <taxon>ecological metagenomes</taxon>
    </lineage>
</organism>
<evidence type="ECO:0008006" key="2">
    <source>
        <dbReference type="Google" id="ProtNLM"/>
    </source>
</evidence>
<sequence length="146" mass="16719">MLAFVLPASAQMGAKTMHGKSGISQYREMAHGMEYHQDHMRGKHVGHGRGHLFGSHWKETLTEEQKVAADKLHLTLKRSVNVRKAQLRVKKIELNNMVASDTPDIMAIYLKIDEILDMKGDIMKRKYDHMVEMRGILTPEQRVSLI</sequence>
<name>A0A0F9FR93_9ZZZZ</name>